<dbReference type="PANTHER" id="PTHR31873">
    <property type="entry name" value="L-ASPARTATE DEHYDROGENASE-RELATED"/>
    <property type="match status" value="1"/>
</dbReference>
<dbReference type="Pfam" id="PF01958">
    <property type="entry name" value="Asp_DH_C"/>
    <property type="match status" value="1"/>
</dbReference>
<dbReference type="SUPFAM" id="SSF51735">
    <property type="entry name" value="NAD(P)-binding Rossmann-fold domains"/>
    <property type="match status" value="1"/>
</dbReference>
<keyword evidence="2" id="KW-0662">Pyridine nucleotide biosynthesis</keyword>
<dbReference type="Gene3D" id="3.30.360.10">
    <property type="entry name" value="Dihydrodipicolinate Reductase, domain 2"/>
    <property type="match status" value="1"/>
</dbReference>
<dbReference type="NCBIfam" id="NF009825">
    <property type="entry name" value="PRK13302.1"/>
    <property type="match status" value="1"/>
</dbReference>
<evidence type="ECO:0000313" key="8">
    <source>
        <dbReference type="EMBL" id="SVC38211.1"/>
    </source>
</evidence>
<dbReference type="AlphaFoldDB" id="A0A382LTI2"/>
<dbReference type="Pfam" id="PF03447">
    <property type="entry name" value="NAD_binding_3"/>
    <property type="match status" value="1"/>
</dbReference>
<reference evidence="8" key="1">
    <citation type="submission" date="2018-05" db="EMBL/GenBank/DDBJ databases">
        <authorList>
            <person name="Lanie J.A."/>
            <person name="Ng W.-L."/>
            <person name="Kazmierczak K.M."/>
            <person name="Andrzejewski T.M."/>
            <person name="Davidsen T.M."/>
            <person name="Wayne K.J."/>
            <person name="Tettelin H."/>
            <person name="Glass J.I."/>
            <person name="Rusch D."/>
            <person name="Podicherti R."/>
            <person name="Tsui H.-C.T."/>
            <person name="Winkler M.E."/>
        </authorList>
    </citation>
    <scope>NUCLEOTIDE SEQUENCE</scope>
</reference>
<accession>A0A382LTI2</accession>
<evidence type="ECO:0000259" key="6">
    <source>
        <dbReference type="Pfam" id="PF01958"/>
    </source>
</evidence>
<feature type="domain" description="Aspartate dehydrogenase" evidence="6">
    <location>
        <begin position="166"/>
        <end position="252"/>
    </location>
</feature>
<keyword evidence="3" id="KW-0521">NADP</keyword>
<dbReference type="SUPFAM" id="SSF55347">
    <property type="entry name" value="Glyceraldehyde-3-phosphate dehydrogenase-like, C-terminal domain"/>
    <property type="match status" value="1"/>
</dbReference>
<dbReference type="EMBL" id="UINC01088197">
    <property type="protein sequence ID" value="SVC38211.1"/>
    <property type="molecule type" value="Genomic_DNA"/>
</dbReference>
<evidence type="ECO:0000256" key="1">
    <source>
        <dbReference type="ARBA" id="ARBA00008331"/>
    </source>
</evidence>
<dbReference type="GO" id="GO:0050661">
    <property type="term" value="F:NADP binding"/>
    <property type="evidence" value="ECO:0007669"/>
    <property type="project" value="InterPro"/>
</dbReference>
<dbReference type="Gene3D" id="3.40.50.720">
    <property type="entry name" value="NAD(P)-binding Rossmann-like Domain"/>
    <property type="match status" value="1"/>
</dbReference>
<dbReference type="InterPro" id="IPR002811">
    <property type="entry name" value="Asp_DH"/>
</dbReference>
<evidence type="ECO:0000256" key="5">
    <source>
        <dbReference type="ARBA" id="ARBA00023027"/>
    </source>
</evidence>
<protein>
    <submittedName>
        <fullName evidence="8">Uncharacterized protein</fullName>
    </submittedName>
</protein>
<dbReference type="GO" id="GO:0033735">
    <property type="term" value="F:aspartate dehydrogenase [NAD(P)+] activity"/>
    <property type="evidence" value="ECO:0007669"/>
    <property type="project" value="InterPro"/>
</dbReference>
<evidence type="ECO:0000256" key="4">
    <source>
        <dbReference type="ARBA" id="ARBA00023002"/>
    </source>
</evidence>
<dbReference type="PIRSF" id="PIRSF005227">
    <property type="entry name" value="Asp_dh_NAD_syn"/>
    <property type="match status" value="1"/>
</dbReference>
<proteinExistence type="inferred from homology"/>
<evidence type="ECO:0000259" key="7">
    <source>
        <dbReference type="Pfam" id="PF03447"/>
    </source>
</evidence>
<sequence>MKTIGIVGCGAVSQGLLKASESGVLTLPISGITSRTKEKAQKFLSTLKKPPKYYTREKLITNSDLLVEAAGGDVVPELARETFESGKDLMVISIGALIDYPDIIELAKKYGCKLYAPSGAIAGLDGIKSASIGRIDKVTMITRKPLKALEGSPYLVEKGITVLSFTEEKEIFYGTAREACKGFPANVNVSAAVSFAGIGPDKTQIRIIAVPGLERNCHDIEVEGEFGRLAIHIENIPTENPRTGRLTVMSIIRTLQGIIDPLQVGT</sequence>
<name>A0A382LTI2_9ZZZZ</name>
<gene>
    <name evidence="8" type="ORF">METZ01_LOCUS291065</name>
</gene>
<dbReference type="InterPro" id="IPR005106">
    <property type="entry name" value="Asp/hSer_DH_NAD-bd"/>
</dbReference>
<dbReference type="InterPro" id="IPR036291">
    <property type="entry name" value="NAD(P)-bd_dom_sf"/>
</dbReference>
<evidence type="ECO:0000256" key="2">
    <source>
        <dbReference type="ARBA" id="ARBA00022642"/>
    </source>
</evidence>
<comment type="similarity">
    <text evidence="1">Belongs to the L-aspartate dehydrogenase family.</text>
</comment>
<dbReference type="PANTHER" id="PTHR31873:SF6">
    <property type="entry name" value="ASPARTATE DEHYDROGENASE DOMAIN-CONTAINING PROTEIN"/>
    <property type="match status" value="1"/>
</dbReference>
<evidence type="ECO:0000256" key="3">
    <source>
        <dbReference type="ARBA" id="ARBA00022857"/>
    </source>
</evidence>
<keyword evidence="4" id="KW-0560">Oxidoreductase</keyword>
<keyword evidence="5" id="KW-0520">NAD</keyword>
<feature type="domain" description="Aspartate/homoserine dehydrogenase NAD-binding" evidence="7">
    <location>
        <begin position="8"/>
        <end position="117"/>
    </location>
</feature>
<dbReference type="GO" id="GO:0009435">
    <property type="term" value="P:NAD+ biosynthetic process"/>
    <property type="evidence" value="ECO:0007669"/>
    <property type="project" value="InterPro"/>
</dbReference>
<dbReference type="InterPro" id="IPR011182">
    <property type="entry name" value="L-Asp_DH"/>
</dbReference>
<organism evidence="8">
    <name type="scientific">marine metagenome</name>
    <dbReference type="NCBI Taxonomy" id="408172"/>
    <lineage>
        <taxon>unclassified sequences</taxon>
        <taxon>metagenomes</taxon>
        <taxon>ecological metagenomes</taxon>
    </lineage>
</organism>
<dbReference type="HAMAP" id="MF_01265">
    <property type="entry name" value="NadX"/>
    <property type="match status" value="1"/>
</dbReference>
<dbReference type="InterPro" id="IPR020626">
    <property type="entry name" value="Asp_DH_prok"/>
</dbReference>